<dbReference type="InterPro" id="IPR055561">
    <property type="entry name" value="DUF7137"/>
</dbReference>
<feature type="signal peptide" evidence="3">
    <location>
        <begin position="1"/>
        <end position="19"/>
    </location>
</feature>
<keyword evidence="2" id="KW-0472">Membrane</keyword>
<keyword evidence="5" id="KW-1185">Reference proteome</keyword>
<feature type="transmembrane region" description="Helical" evidence="2">
    <location>
        <begin position="258"/>
        <end position="281"/>
    </location>
</feature>
<dbReference type="PANTHER" id="PTHR42028">
    <property type="entry name" value="CHROMOSOME 1, WHOLE GENOME SHOTGUN SEQUENCE"/>
    <property type="match status" value="1"/>
</dbReference>
<evidence type="ECO:0000256" key="2">
    <source>
        <dbReference type="SAM" id="Phobius"/>
    </source>
</evidence>
<accession>A0A6J3MHS2</accession>
<dbReference type="RefSeq" id="XP_033463478.1">
    <property type="nucleotide sequence ID" value="XM_033600819.1"/>
</dbReference>
<sequence length="282" mass="29299">MRSASFITAAVLLSTPCFAWPPRFEDVPAPAPTPRAVIDLAARATTTFDLSFTGVQGNTATTNVITTTNSNGATVTAPASGGGNSTNSAGGNNNGNNTSSGIEFDPRLPAGGVAMITPNTALAVPTYYKVKDWVTFAWNYTSLSVTPSAVDVLATCLANRATYTIALNQTIPTGGAQTVLWDTGAYQATATQPLLTETYTLIIHEAGQPVTARPSSGYLAPFSGLTFGMYVPQSPVPLNEFVCATCSGAVTGMERQTVFMVLGMAGVTIASFTWFIGVAGLW</sequence>
<dbReference type="OrthoDB" id="2435509at2759"/>
<proteinExistence type="predicted"/>
<protein>
    <recommendedName>
        <fullName evidence="4">DUF7137 domain-containing protein</fullName>
    </recommendedName>
</protein>
<name>A0A6J3MHS2_9PEZI</name>
<dbReference type="GeneID" id="54358619"/>
<evidence type="ECO:0000256" key="3">
    <source>
        <dbReference type="SAM" id="SignalP"/>
    </source>
</evidence>
<reference evidence="6" key="1">
    <citation type="submission" date="2020-01" db="EMBL/GenBank/DDBJ databases">
        <authorList>
            <consortium name="DOE Joint Genome Institute"/>
            <person name="Haridas S."/>
            <person name="Albert R."/>
            <person name="Binder M."/>
            <person name="Bloem J."/>
            <person name="Labutti K."/>
            <person name="Salamov A."/>
            <person name="Andreopoulos B."/>
            <person name="Baker S.E."/>
            <person name="Barry K."/>
            <person name="Bills G."/>
            <person name="Bluhm B.H."/>
            <person name="Cannon C."/>
            <person name="Castanera R."/>
            <person name="Culley D.E."/>
            <person name="Daum C."/>
            <person name="Ezra D."/>
            <person name="Gonzalez J.B."/>
            <person name="Henrissat B."/>
            <person name="Kuo A."/>
            <person name="Liang C."/>
            <person name="Lipzen A."/>
            <person name="Lutzoni F."/>
            <person name="Magnuson J."/>
            <person name="Mondo S."/>
            <person name="Nolan M."/>
            <person name="Ohm R."/>
            <person name="Pangilinan J."/>
            <person name="Park H.-J."/>
            <person name="Ramirez L."/>
            <person name="Alfaro M."/>
            <person name="Sun H."/>
            <person name="Tritt A."/>
            <person name="Yoshinaga Y."/>
            <person name="Zwiers L.-H."/>
            <person name="Turgeon B.G."/>
            <person name="Goodwin S.B."/>
            <person name="Spatafora J.W."/>
            <person name="Crous P.W."/>
            <person name="Grigoriev I.V."/>
        </authorList>
    </citation>
    <scope>NUCLEOTIDE SEQUENCE</scope>
    <source>
        <strain evidence="6">CBS 342.82</strain>
    </source>
</reference>
<evidence type="ECO:0000313" key="6">
    <source>
        <dbReference type="RefSeq" id="XP_033463478.1"/>
    </source>
</evidence>
<feature type="chain" id="PRO_5026842202" description="DUF7137 domain-containing protein" evidence="3">
    <location>
        <begin position="20"/>
        <end position="282"/>
    </location>
</feature>
<evidence type="ECO:0000313" key="5">
    <source>
        <dbReference type="Proteomes" id="UP000504637"/>
    </source>
</evidence>
<gene>
    <name evidence="6" type="ORF">K489DRAFT_311922</name>
</gene>
<keyword evidence="3" id="KW-0732">Signal</keyword>
<reference evidence="6" key="3">
    <citation type="submission" date="2025-08" db="UniProtKB">
        <authorList>
            <consortium name="RefSeq"/>
        </authorList>
    </citation>
    <scope>IDENTIFICATION</scope>
    <source>
        <strain evidence="6">CBS 342.82</strain>
    </source>
</reference>
<dbReference type="Pfam" id="PF23585">
    <property type="entry name" value="DUF7137"/>
    <property type="match status" value="1"/>
</dbReference>
<keyword evidence="2" id="KW-1133">Transmembrane helix</keyword>
<dbReference type="AlphaFoldDB" id="A0A6J3MHS2"/>
<feature type="compositionally biased region" description="Low complexity" evidence="1">
    <location>
        <begin position="85"/>
        <end position="101"/>
    </location>
</feature>
<evidence type="ECO:0000259" key="4">
    <source>
        <dbReference type="Pfam" id="PF23585"/>
    </source>
</evidence>
<organism evidence="6">
    <name type="scientific">Dissoconium aciculare CBS 342.82</name>
    <dbReference type="NCBI Taxonomy" id="1314786"/>
    <lineage>
        <taxon>Eukaryota</taxon>
        <taxon>Fungi</taxon>
        <taxon>Dikarya</taxon>
        <taxon>Ascomycota</taxon>
        <taxon>Pezizomycotina</taxon>
        <taxon>Dothideomycetes</taxon>
        <taxon>Dothideomycetidae</taxon>
        <taxon>Mycosphaerellales</taxon>
        <taxon>Dissoconiaceae</taxon>
        <taxon>Dissoconium</taxon>
    </lineage>
</organism>
<feature type="domain" description="DUF7137" evidence="4">
    <location>
        <begin position="108"/>
        <end position="245"/>
    </location>
</feature>
<dbReference type="PANTHER" id="PTHR42028:SF1">
    <property type="entry name" value="YALI0E30657P"/>
    <property type="match status" value="1"/>
</dbReference>
<keyword evidence="2" id="KW-0812">Transmembrane</keyword>
<reference evidence="6" key="2">
    <citation type="submission" date="2020-04" db="EMBL/GenBank/DDBJ databases">
        <authorList>
            <consortium name="NCBI Genome Project"/>
        </authorList>
    </citation>
    <scope>NUCLEOTIDE SEQUENCE</scope>
    <source>
        <strain evidence="6">CBS 342.82</strain>
    </source>
</reference>
<feature type="region of interest" description="Disordered" evidence="1">
    <location>
        <begin position="73"/>
        <end position="104"/>
    </location>
</feature>
<evidence type="ECO:0000256" key="1">
    <source>
        <dbReference type="SAM" id="MobiDB-lite"/>
    </source>
</evidence>
<dbReference type="Proteomes" id="UP000504637">
    <property type="component" value="Unplaced"/>
</dbReference>